<evidence type="ECO:0000313" key="2">
    <source>
        <dbReference type="EMBL" id="EQD57518.1"/>
    </source>
</evidence>
<organism evidence="2">
    <name type="scientific">mine drainage metagenome</name>
    <dbReference type="NCBI Taxonomy" id="410659"/>
    <lineage>
        <taxon>unclassified sequences</taxon>
        <taxon>metagenomes</taxon>
        <taxon>ecological metagenomes</taxon>
    </lineage>
</organism>
<dbReference type="AlphaFoldDB" id="T1AM18"/>
<dbReference type="Gene3D" id="3.40.1170.60">
    <property type="match status" value="1"/>
</dbReference>
<sequence>MASPKARRLCPQGVYLGGTYSRYSEVSQHFHSVLRRFTDEIETVGLDEAFMDVSGCLRLFGPPRTIASEIRRLVKEELGLSVCVGVGTTKQVAKLAS</sequence>
<dbReference type="PANTHER" id="PTHR11076:SF33">
    <property type="entry name" value="DNA POLYMERASE KAPPA"/>
    <property type="match status" value="1"/>
</dbReference>
<reference evidence="2" key="2">
    <citation type="journal article" date="2014" name="ISME J.">
        <title>Microbial stratification in low pH oxic and suboxic macroscopic growths along an acid mine drainage.</title>
        <authorList>
            <person name="Mendez-Garcia C."/>
            <person name="Mesa V."/>
            <person name="Sprenger R.R."/>
            <person name="Richter M."/>
            <person name="Diez M.S."/>
            <person name="Solano J."/>
            <person name="Bargiela R."/>
            <person name="Golyshina O.V."/>
            <person name="Manteca A."/>
            <person name="Ramos J.L."/>
            <person name="Gallego J.R."/>
            <person name="Llorente I."/>
            <person name="Martins Dos Santos V.A."/>
            <person name="Jensen O.N."/>
            <person name="Pelaez A.I."/>
            <person name="Sanchez J."/>
            <person name="Ferrer M."/>
        </authorList>
    </citation>
    <scope>NUCLEOTIDE SEQUENCE</scope>
</reference>
<dbReference type="PROSITE" id="PS50173">
    <property type="entry name" value="UMUC"/>
    <property type="match status" value="1"/>
</dbReference>
<reference evidence="2" key="1">
    <citation type="submission" date="2013-08" db="EMBL/GenBank/DDBJ databases">
        <authorList>
            <person name="Mendez C."/>
            <person name="Richter M."/>
            <person name="Ferrer M."/>
            <person name="Sanchez J."/>
        </authorList>
    </citation>
    <scope>NUCLEOTIDE SEQUENCE</scope>
</reference>
<dbReference type="Gene3D" id="3.30.70.270">
    <property type="match status" value="1"/>
</dbReference>
<dbReference type="InterPro" id="IPR050116">
    <property type="entry name" value="DNA_polymerase-Y"/>
</dbReference>
<dbReference type="Pfam" id="PF00817">
    <property type="entry name" value="IMS"/>
    <property type="match status" value="1"/>
</dbReference>
<accession>T1AM18</accession>
<dbReference type="PANTHER" id="PTHR11076">
    <property type="entry name" value="DNA REPAIR POLYMERASE UMUC / TRANSFERASE FAMILY MEMBER"/>
    <property type="match status" value="1"/>
</dbReference>
<gene>
    <name evidence="2" type="ORF">B2A_04759</name>
</gene>
<dbReference type="GO" id="GO:0042276">
    <property type="term" value="P:error-prone translesion synthesis"/>
    <property type="evidence" value="ECO:0007669"/>
    <property type="project" value="TreeGrafter"/>
</dbReference>
<comment type="caution">
    <text evidence="2">The sequence shown here is derived from an EMBL/GenBank/DDBJ whole genome shotgun (WGS) entry which is preliminary data.</text>
</comment>
<feature type="domain" description="UmuC" evidence="1">
    <location>
        <begin position="1"/>
        <end position="97"/>
    </location>
</feature>
<dbReference type="GO" id="GO:0003887">
    <property type="term" value="F:DNA-directed DNA polymerase activity"/>
    <property type="evidence" value="ECO:0007669"/>
    <property type="project" value="TreeGrafter"/>
</dbReference>
<dbReference type="GO" id="GO:0006281">
    <property type="term" value="P:DNA repair"/>
    <property type="evidence" value="ECO:0007669"/>
    <property type="project" value="InterPro"/>
</dbReference>
<dbReference type="EC" id="2.-.-.-" evidence="2"/>
<dbReference type="EMBL" id="AUZZ01003230">
    <property type="protein sequence ID" value="EQD57518.1"/>
    <property type="molecule type" value="Genomic_DNA"/>
</dbReference>
<keyword evidence="2" id="KW-0808">Transferase</keyword>
<dbReference type="InterPro" id="IPR043502">
    <property type="entry name" value="DNA/RNA_pol_sf"/>
</dbReference>
<dbReference type="GO" id="GO:0005829">
    <property type="term" value="C:cytosol"/>
    <property type="evidence" value="ECO:0007669"/>
    <property type="project" value="TreeGrafter"/>
</dbReference>
<dbReference type="InterPro" id="IPR043128">
    <property type="entry name" value="Rev_trsase/Diguanyl_cyclase"/>
</dbReference>
<proteinExistence type="predicted"/>
<dbReference type="GO" id="GO:0009432">
    <property type="term" value="P:SOS response"/>
    <property type="evidence" value="ECO:0007669"/>
    <property type="project" value="TreeGrafter"/>
</dbReference>
<name>T1AM18_9ZZZZ</name>
<dbReference type="SUPFAM" id="SSF56672">
    <property type="entry name" value="DNA/RNA polymerases"/>
    <property type="match status" value="1"/>
</dbReference>
<protein>
    <submittedName>
        <fullName evidence="2">DNA-repair protein, UmuC-like domain protein</fullName>
        <ecNumber evidence="2">2.-.-.-</ecNumber>
    </submittedName>
</protein>
<dbReference type="InterPro" id="IPR001126">
    <property type="entry name" value="UmuC"/>
</dbReference>
<feature type="non-terminal residue" evidence="2">
    <location>
        <position position="97"/>
    </location>
</feature>
<evidence type="ECO:0000259" key="1">
    <source>
        <dbReference type="PROSITE" id="PS50173"/>
    </source>
</evidence>